<evidence type="ECO:0000256" key="2">
    <source>
        <dbReference type="ARBA" id="ARBA00022448"/>
    </source>
</evidence>
<reference evidence="12 13" key="1">
    <citation type="submission" date="2024-10" db="EMBL/GenBank/DDBJ databases">
        <title>Updated reference genomes for cyclostephanoid diatoms.</title>
        <authorList>
            <person name="Roberts W.R."/>
            <person name="Alverson A.J."/>
        </authorList>
    </citation>
    <scope>NUCLEOTIDE SEQUENCE [LARGE SCALE GENOMIC DNA]</scope>
    <source>
        <strain evidence="12 13">AJA228-03</strain>
    </source>
</reference>
<dbReference type="Proteomes" id="UP001530377">
    <property type="component" value="Unassembled WGS sequence"/>
</dbReference>
<dbReference type="SUPFAM" id="SSF52540">
    <property type="entry name" value="P-loop containing nucleoside triphosphate hydrolases"/>
    <property type="match status" value="1"/>
</dbReference>
<keyword evidence="6 9" id="KW-1133">Transmembrane helix</keyword>
<feature type="transmembrane region" description="Helical" evidence="9">
    <location>
        <begin position="769"/>
        <end position="788"/>
    </location>
</feature>
<dbReference type="Pfam" id="PF19055">
    <property type="entry name" value="ABC2_membrane_7"/>
    <property type="match status" value="1"/>
</dbReference>
<feature type="transmembrane region" description="Helical" evidence="9">
    <location>
        <begin position="600"/>
        <end position="623"/>
    </location>
</feature>
<evidence type="ECO:0000256" key="5">
    <source>
        <dbReference type="ARBA" id="ARBA00022840"/>
    </source>
</evidence>
<dbReference type="InterPro" id="IPR003593">
    <property type="entry name" value="AAA+_ATPase"/>
</dbReference>
<keyword evidence="7 9" id="KW-0472">Membrane</keyword>
<dbReference type="Pfam" id="PF01061">
    <property type="entry name" value="ABC2_membrane"/>
    <property type="match status" value="1"/>
</dbReference>
<dbReference type="PANTHER" id="PTHR48041">
    <property type="entry name" value="ABC TRANSPORTER G FAMILY MEMBER 28"/>
    <property type="match status" value="1"/>
</dbReference>
<keyword evidence="3 9" id="KW-0812">Transmembrane</keyword>
<evidence type="ECO:0000256" key="7">
    <source>
        <dbReference type="ARBA" id="ARBA00023136"/>
    </source>
</evidence>
<feature type="transmembrane region" description="Helical" evidence="9">
    <location>
        <begin position="663"/>
        <end position="681"/>
    </location>
</feature>
<dbReference type="PROSITE" id="PS50893">
    <property type="entry name" value="ABC_TRANSPORTER_2"/>
    <property type="match status" value="1"/>
</dbReference>
<dbReference type="InterPro" id="IPR050352">
    <property type="entry name" value="ABCG_transporters"/>
</dbReference>
<feature type="compositionally biased region" description="Acidic residues" evidence="8">
    <location>
        <begin position="260"/>
        <end position="269"/>
    </location>
</feature>
<feature type="compositionally biased region" description="Basic and acidic residues" evidence="8">
    <location>
        <begin position="30"/>
        <end position="46"/>
    </location>
</feature>
<keyword evidence="5" id="KW-0067">ATP-binding</keyword>
<feature type="domain" description="ABC transporter" evidence="11">
    <location>
        <begin position="92"/>
        <end position="421"/>
    </location>
</feature>
<sequence>MGAMTTVRAFLPLLVASIVSATIVDADYDAGNRDGGNRDDGLHGDDDGSSSSSSARTGGGGGGGLRWRDLGVSLDECSHVTTDLVLDAYDGGDENSATRYHHCLDQANWLLHPSSGYVADGCLCGILGPSGAGKSTFLNALGGTIPRGSGLHPTGCAWYEGITIIDGNSTDGTAAMVHDRRRDDFVRSSRRSDRYRLSHRDGDVALLTQNDNFFGMLTPRETLVFASYLEMQNGKGGRMGRDGNRNKMRRGGGGGGDTTTEYEEGEDYEDDDDDVVRMVKTQNHFEVAESKLASLGLMGVADRKIGDRTALGGGGGDNDGGWFLGGRFVALELITEPRVFLADEPTTGLDSAQAEKVVKLISDLAKERNVPSIITLHQPKASIWRTLDECILLAPGGKMCYAGRADNATSYFRNIGYECPVDTNPAEFLIDLVTIDTEDPVQSHADEARINLLHHHFLRTCRSTEHDWPSSEDGKLTKSWRQSSSISTLIRTKLRSMMKAPKRFGTLLRRSFRQNIRNTNTNLIRLVAVIMQACLFSSIFKSVRHGKSVPKSVADRVALLTYGVINLSMMALMKTLDLFARERSVVMRERMRCTYHSLEYILAKVVAEIPLDASFSLVFAVVLKTLTGLRTSMTTLINTYCLLTVSCACLGFAIGSFAPSVDAAMSTGIFVNVILMVVGVINPSGVNPDESPNRIMEVLAFFSPIKWAIESLVTAEFRGMIFENEDKGLWGQLKDLPKMGALALVQNGDDVLINLGLGTAKYADLMRRLGLLSGIYLSLSWFGLSYFGPTFIGTDVI</sequence>
<protein>
    <recommendedName>
        <fullName evidence="11">ABC transporter domain-containing protein</fullName>
    </recommendedName>
</protein>
<dbReference type="Gene3D" id="3.40.50.300">
    <property type="entry name" value="P-loop containing nucleotide triphosphate hydrolases"/>
    <property type="match status" value="1"/>
</dbReference>
<proteinExistence type="predicted"/>
<dbReference type="EMBL" id="JALLPB020000050">
    <property type="protein sequence ID" value="KAL3822946.1"/>
    <property type="molecule type" value="Genomic_DNA"/>
</dbReference>
<feature type="chain" id="PRO_5044840157" description="ABC transporter domain-containing protein" evidence="10">
    <location>
        <begin position="22"/>
        <end position="797"/>
    </location>
</feature>
<dbReference type="InterPro" id="IPR043926">
    <property type="entry name" value="ABCG_dom"/>
</dbReference>
<dbReference type="Pfam" id="PF00005">
    <property type="entry name" value="ABC_tran"/>
    <property type="match status" value="1"/>
</dbReference>
<dbReference type="AlphaFoldDB" id="A0ABD3SET5"/>
<name>A0ABD3SET5_9STRA</name>
<evidence type="ECO:0000313" key="12">
    <source>
        <dbReference type="EMBL" id="KAL3822946.1"/>
    </source>
</evidence>
<keyword evidence="2" id="KW-0813">Transport</keyword>
<feature type="region of interest" description="Disordered" evidence="8">
    <location>
        <begin position="235"/>
        <end position="269"/>
    </location>
</feature>
<gene>
    <name evidence="12" type="ORF">ACHAXA_011661</name>
</gene>
<evidence type="ECO:0000256" key="8">
    <source>
        <dbReference type="SAM" id="MobiDB-lite"/>
    </source>
</evidence>
<organism evidence="12 13">
    <name type="scientific">Cyclostephanos tholiformis</name>
    <dbReference type="NCBI Taxonomy" id="382380"/>
    <lineage>
        <taxon>Eukaryota</taxon>
        <taxon>Sar</taxon>
        <taxon>Stramenopiles</taxon>
        <taxon>Ochrophyta</taxon>
        <taxon>Bacillariophyta</taxon>
        <taxon>Coscinodiscophyceae</taxon>
        <taxon>Thalassiosirophycidae</taxon>
        <taxon>Stephanodiscales</taxon>
        <taxon>Stephanodiscaceae</taxon>
        <taxon>Cyclostephanos</taxon>
    </lineage>
</organism>
<evidence type="ECO:0000256" key="4">
    <source>
        <dbReference type="ARBA" id="ARBA00022741"/>
    </source>
</evidence>
<dbReference type="InterPro" id="IPR013525">
    <property type="entry name" value="ABC2_TM"/>
</dbReference>
<comment type="subcellular location">
    <subcellularLocation>
        <location evidence="1">Membrane</location>
        <topology evidence="1">Multi-pass membrane protein</topology>
    </subcellularLocation>
</comment>
<dbReference type="InterPro" id="IPR027417">
    <property type="entry name" value="P-loop_NTPase"/>
</dbReference>
<feature type="signal peptide" evidence="10">
    <location>
        <begin position="1"/>
        <end position="21"/>
    </location>
</feature>
<dbReference type="InterPro" id="IPR003439">
    <property type="entry name" value="ABC_transporter-like_ATP-bd"/>
</dbReference>
<feature type="transmembrane region" description="Helical" evidence="9">
    <location>
        <begin position="635"/>
        <end position="657"/>
    </location>
</feature>
<evidence type="ECO:0000256" key="6">
    <source>
        <dbReference type="ARBA" id="ARBA00022989"/>
    </source>
</evidence>
<feature type="region of interest" description="Disordered" evidence="8">
    <location>
        <begin position="29"/>
        <end position="63"/>
    </location>
</feature>
<dbReference type="SMART" id="SM00382">
    <property type="entry name" value="AAA"/>
    <property type="match status" value="1"/>
</dbReference>
<keyword evidence="13" id="KW-1185">Reference proteome</keyword>
<comment type="caution">
    <text evidence="12">The sequence shown here is derived from an EMBL/GenBank/DDBJ whole genome shotgun (WGS) entry which is preliminary data.</text>
</comment>
<evidence type="ECO:0000256" key="3">
    <source>
        <dbReference type="ARBA" id="ARBA00022692"/>
    </source>
</evidence>
<keyword evidence="10" id="KW-0732">Signal</keyword>
<dbReference type="GO" id="GO:0016020">
    <property type="term" value="C:membrane"/>
    <property type="evidence" value="ECO:0007669"/>
    <property type="project" value="UniProtKB-SubCell"/>
</dbReference>
<dbReference type="GO" id="GO:0005524">
    <property type="term" value="F:ATP binding"/>
    <property type="evidence" value="ECO:0007669"/>
    <property type="project" value="UniProtKB-KW"/>
</dbReference>
<dbReference type="PANTHER" id="PTHR48041:SF139">
    <property type="entry name" value="PROTEIN SCARLET"/>
    <property type="match status" value="1"/>
</dbReference>
<accession>A0ABD3SET5</accession>
<keyword evidence="4" id="KW-0547">Nucleotide-binding</keyword>
<evidence type="ECO:0000313" key="13">
    <source>
        <dbReference type="Proteomes" id="UP001530377"/>
    </source>
</evidence>
<evidence type="ECO:0000256" key="10">
    <source>
        <dbReference type="SAM" id="SignalP"/>
    </source>
</evidence>
<evidence type="ECO:0000256" key="9">
    <source>
        <dbReference type="SAM" id="Phobius"/>
    </source>
</evidence>
<evidence type="ECO:0000256" key="1">
    <source>
        <dbReference type="ARBA" id="ARBA00004141"/>
    </source>
</evidence>
<evidence type="ECO:0000259" key="11">
    <source>
        <dbReference type="PROSITE" id="PS50893"/>
    </source>
</evidence>